<keyword evidence="10" id="KW-1185">Reference proteome</keyword>
<evidence type="ECO:0000313" key="10">
    <source>
        <dbReference type="Proteomes" id="UP000242474"/>
    </source>
</evidence>
<evidence type="ECO:0000259" key="8">
    <source>
        <dbReference type="Pfam" id="PF01625"/>
    </source>
</evidence>
<gene>
    <name evidence="9" type="ORF">COEREDRAFT_43282</name>
</gene>
<dbReference type="AlphaFoldDB" id="A0A2G5BB73"/>
<feature type="domain" description="Peptide methionine sulphoxide reductase MsrA" evidence="8">
    <location>
        <begin position="23"/>
        <end position="166"/>
    </location>
</feature>
<evidence type="ECO:0000256" key="7">
    <source>
        <dbReference type="ARBA" id="ARBA00048782"/>
    </source>
</evidence>
<dbReference type="EC" id="1.8.4.11" evidence="2"/>
<dbReference type="PANTHER" id="PTHR42799">
    <property type="entry name" value="MITOCHONDRIAL PEPTIDE METHIONINE SULFOXIDE REDUCTASE"/>
    <property type="match status" value="1"/>
</dbReference>
<dbReference type="Pfam" id="PF01625">
    <property type="entry name" value="PMSR"/>
    <property type="match status" value="1"/>
</dbReference>
<evidence type="ECO:0000256" key="4">
    <source>
        <dbReference type="ARBA" id="ARBA00030273"/>
    </source>
</evidence>
<dbReference type="GO" id="GO:0034599">
    <property type="term" value="P:cellular response to oxidative stress"/>
    <property type="evidence" value="ECO:0007669"/>
    <property type="project" value="TreeGrafter"/>
</dbReference>
<proteinExistence type="inferred from homology"/>
<dbReference type="HAMAP" id="MF_01401">
    <property type="entry name" value="MsrA"/>
    <property type="match status" value="1"/>
</dbReference>
<dbReference type="Gene3D" id="3.30.1060.10">
    <property type="entry name" value="Peptide methionine sulphoxide reductase MsrA"/>
    <property type="match status" value="1"/>
</dbReference>
<name>A0A2G5BB73_COERN</name>
<comment type="catalytic activity">
    <reaction evidence="7">
        <text>[thioredoxin]-disulfide + L-methionine + H2O = L-methionine (S)-S-oxide + [thioredoxin]-dithiol</text>
        <dbReference type="Rhea" id="RHEA:19993"/>
        <dbReference type="Rhea" id="RHEA-COMP:10698"/>
        <dbReference type="Rhea" id="RHEA-COMP:10700"/>
        <dbReference type="ChEBI" id="CHEBI:15377"/>
        <dbReference type="ChEBI" id="CHEBI:29950"/>
        <dbReference type="ChEBI" id="CHEBI:50058"/>
        <dbReference type="ChEBI" id="CHEBI:57844"/>
        <dbReference type="ChEBI" id="CHEBI:58772"/>
        <dbReference type="EC" id="1.8.4.11"/>
    </reaction>
</comment>
<reference evidence="9 10" key="1">
    <citation type="journal article" date="2015" name="Genome Biol. Evol.">
        <title>Phylogenomic analyses indicate that early fungi evolved digesting cell walls of algal ancestors of land plants.</title>
        <authorList>
            <person name="Chang Y."/>
            <person name="Wang S."/>
            <person name="Sekimoto S."/>
            <person name="Aerts A.L."/>
            <person name="Choi C."/>
            <person name="Clum A."/>
            <person name="LaButti K.M."/>
            <person name="Lindquist E.A."/>
            <person name="Yee Ngan C."/>
            <person name="Ohm R.A."/>
            <person name="Salamov A.A."/>
            <person name="Grigoriev I.V."/>
            <person name="Spatafora J.W."/>
            <person name="Berbee M.L."/>
        </authorList>
    </citation>
    <scope>NUCLEOTIDE SEQUENCE [LARGE SCALE GENOMIC DNA]</scope>
    <source>
        <strain evidence="9 10">NRRL 1564</strain>
    </source>
</reference>
<evidence type="ECO:0000313" key="9">
    <source>
        <dbReference type="EMBL" id="PIA16242.1"/>
    </source>
</evidence>
<accession>A0A2G5BB73</accession>
<evidence type="ECO:0000256" key="3">
    <source>
        <dbReference type="ARBA" id="ARBA00023002"/>
    </source>
</evidence>
<dbReference type="GO" id="GO:0008113">
    <property type="term" value="F:peptide-methionine (S)-S-oxide reductase activity"/>
    <property type="evidence" value="ECO:0007669"/>
    <property type="project" value="UniProtKB-EC"/>
</dbReference>
<dbReference type="Proteomes" id="UP000242474">
    <property type="component" value="Unassembled WGS sequence"/>
</dbReference>
<keyword evidence="3" id="KW-0560">Oxidoreductase</keyword>
<evidence type="ECO:0000256" key="2">
    <source>
        <dbReference type="ARBA" id="ARBA00012502"/>
    </source>
</evidence>
<evidence type="ECO:0000256" key="5">
    <source>
        <dbReference type="ARBA" id="ARBA00030643"/>
    </source>
</evidence>
<dbReference type="STRING" id="763665.A0A2G5BB73"/>
<dbReference type="InterPro" id="IPR036509">
    <property type="entry name" value="Met_Sox_Rdtase_MsrA_sf"/>
</dbReference>
<sequence length="183" mass="20386">MSSNKDQTIPPVIQATKGSTELATFAAGCFWSVELVYQRKKGVLQTQVGYTGGREGETSYKEVCSGTTGHAEAVRIEYDPKTVSYNDLLSIFWTKHNPTQGNRQGNDIGSQYRSTIFYHTAEQKQLAQASKAETQKEYDEPITTEIEPAGTFYTAEAYHQKYLEKGGQCASKDCNDTILCYGY</sequence>
<dbReference type="InterPro" id="IPR050162">
    <property type="entry name" value="MsrA_MetSO_reductase"/>
</dbReference>
<dbReference type="OrthoDB" id="77405at2759"/>
<comment type="similarity">
    <text evidence="1">Belongs to the MsrA Met sulfoxide reductase family.</text>
</comment>
<comment type="catalytic activity">
    <reaction evidence="6">
        <text>L-methionyl-[protein] + [thioredoxin]-disulfide + H2O = L-methionyl-(S)-S-oxide-[protein] + [thioredoxin]-dithiol</text>
        <dbReference type="Rhea" id="RHEA:14217"/>
        <dbReference type="Rhea" id="RHEA-COMP:10698"/>
        <dbReference type="Rhea" id="RHEA-COMP:10700"/>
        <dbReference type="Rhea" id="RHEA-COMP:12313"/>
        <dbReference type="Rhea" id="RHEA-COMP:12315"/>
        <dbReference type="ChEBI" id="CHEBI:15377"/>
        <dbReference type="ChEBI" id="CHEBI:16044"/>
        <dbReference type="ChEBI" id="CHEBI:29950"/>
        <dbReference type="ChEBI" id="CHEBI:44120"/>
        <dbReference type="ChEBI" id="CHEBI:50058"/>
        <dbReference type="EC" id="1.8.4.11"/>
    </reaction>
</comment>
<dbReference type="NCBIfam" id="TIGR00401">
    <property type="entry name" value="msrA"/>
    <property type="match status" value="1"/>
</dbReference>
<dbReference type="EMBL" id="KZ303501">
    <property type="protein sequence ID" value="PIA16242.1"/>
    <property type="molecule type" value="Genomic_DNA"/>
</dbReference>
<dbReference type="FunFam" id="3.30.1060.10:FF:000002">
    <property type="entry name" value="Peptide methionine sulfoxide reductase"/>
    <property type="match status" value="1"/>
</dbReference>
<protein>
    <recommendedName>
        <fullName evidence="2">peptide-methionine (S)-S-oxide reductase</fullName>
        <ecNumber evidence="2">1.8.4.11</ecNumber>
    </recommendedName>
    <alternativeName>
        <fullName evidence="5">Peptide-methionine (S)-S-oxide reductase</fullName>
    </alternativeName>
    <alternativeName>
        <fullName evidence="4">Protein-methionine-S-oxide reductase</fullName>
    </alternativeName>
</protein>
<dbReference type="SUPFAM" id="SSF55068">
    <property type="entry name" value="Peptide methionine sulfoxide reductase"/>
    <property type="match status" value="1"/>
</dbReference>
<organism evidence="9 10">
    <name type="scientific">Coemansia reversa (strain ATCC 12441 / NRRL 1564)</name>
    <dbReference type="NCBI Taxonomy" id="763665"/>
    <lineage>
        <taxon>Eukaryota</taxon>
        <taxon>Fungi</taxon>
        <taxon>Fungi incertae sedis</taxon>
        <taxon>Zoopagomycota</taxon>
        <taxon>Kickxellomycotina</taxon>
        <taxon>Kickxellomycetes</taxon>
        <taxon>Kickxellales</taxon>
        <taxon>Kickxellaceae</taxon>
        <taxon>Coemansia</taxon>
    </lineage>
</organism>
<dbReference type="PANTHER" id="PTHR42799:SF2">
    <property type="entry name" value="MITOCHONDRIAL PEPTIDE METHIONINE SULFOXIDE REDUCTASE"/>
    <property type="match status" value="1"/>
</dbReference>
<dbReference type="GO" id="GO:0005737">
    <property type="term" value="C:cytoplasm"/>
    <property type="evidence" value="ECO:0007669"/>
    <property type="project" value="TreeGrafter"/>
</dbReference>
<evidence type="ECO:0000256" key="6">
    <source>
        <dbReference type="ARBA" id="ARBA00047806"/>
    </source>
</evidence>
<evidence type="ECO:0000256" key="1">
    <source>
        <dbReference type="ARBA" id="ARBA00005591"/>
    </source>
</evidence>
<dbReference type="InterPro" id="IPR002569">
    <property type="entry name" value="Met_Sox_Rdtase_MsrA_dom"/>
</dbReference>